<dbReference type="GO" id="GO:0003677">
    <property type="term" value="F:DNA binding"/>
    <property type="evidence" value="ECO:0007669"/>
    <property type="project" value="UniProtKB-KW"/>
</dbReference>
<dbReference type="Proteomes" id="UP001519363">
    <property type="component" value="Unassembled WGS sequence"/>
</dbReference>
<evidence type="ECO:0000313" key="3">
    <source>
        <dbReference type="Proteomes" id="UP001519363"/>
    </source>
</evidence>
<dbReference type="InterPro" id="IPR039422">
    <property type="entry name" value="MarR/SlyA-like"/>
</dbReference>
<dbReference type="PRINTS" id="PR00598">
    <property type="entry name" value="HTHMARR"/>
</dbReference>
<dbReference type="SUPFAM" id="SSF46785">
    <property type="entry name" value="Winged helix' DNA-binding domain"/>
    <property type="match status" value="1"/>
</dbReference>
<gene>
    <name evidence="2" type="ORF">JOF53_004231</name>
</gene>
<evidence type="ECO:0000313" key="2">
    <source>
        <dbReference type="EMBL" id="MBP2475359.1"/>
    </source>
</evidence>
<dbReference type="InterPro" id="IPR036390">
    <property type="entry name" value="WH_DNA-bd_sf"/>
</dbReference>
<keyword evidence="2" id="KW-0238">DNA-binding</keyword>
<dbReference type="EMBL" id="JAGIOO010000001">
    <property type="protein sequence ID" value="MBP2475359.1"/>
    <property type="molecule type" value="Genomic_DNA"/>
</dbReference>
<dbReference type="RefSeq" id="WP_086780429.1">
    <property type="nucleotide sequence ID" value="NZ_JAGIOO010000001.1"/>
</dbReference>
<comment type="caution">
    <text evidence="2">The sequence shown here is derived from an EMBL/GenBank/DDBJ whole genome shotgun (WGS) entry which is preliminary data.</text>
</comment>
<dbReference type="InterPro" id="IPR036388">
    <property type="entry name" value="WH-like_DNA-bd_sf"/>
</dbReference>
<dbReference type="PROSITE" id="PS50995">
    <property type="entry name" value="HTH_MARR_2"/>
    <property type="match status" value="1"/>
</dbReference>
<dbReference type="Gene3D" id="1.10.10.10">
    <property type="entry name" value="Winged helix-like DNA-binding domain superfamily/Winged helix DNA-binding domain"/>
    <property type="match status" value="1"/>
</dbReference>
<feature type="domain" description="HTH marR-type" evidence="1">
    <location>
        <begin position="1"/>
        <end position="158"/>
    </location>
</feature>
<dbReference type="PANTHER" id="PTHR33164">
    <property type="entry name" value="TRANSCRIPTIONAL REGULATOR, MARR FAMILY"/>
    <property type="match status" value="1"/>
</dbReference>
<organism evidence="2 3">
    <name type="scientific">Crossiella equi</name>
    <dbReference type="NCBI Taxonomy" id="130796"/>
    <lineage>
        <taxon>Bacteria</taxon>
        <taxon>Bacillati</taxon>
        <taxon>Actinomycetota</taxon>
        <taxon>Actinomycetes</taxon>
        <taxon>Pseudonocardiales</taxon>
        <taxon>Pseudonocardiaceae</taxon>
        <taxon>Crossiella</taxon>
    </lineage>
</organism>
<keyword evidence="3" id="KW-1185">Reference proteome</keyword>
<sequence>MRDAVDKIIEQWAREKPGFDVAPIGVVGRTARLHSLLDKGIGENFARFGLVQWEYDVLVTLRRAGAPHRLTVSQLLASMMVSSGTMTHRVDRLAARGLLVREPDPADRRGVLVRLTEEGLDLAERVLEPHIETERRLLAGLTASEQEQLAGLLRKALISLEGPAPE</sequence>
<name>A0ABS5AGK6_9PSEU</name>
<dbReference type="Pfam" id="PF12802">
    <property type="entry name" value="MarR_2"/>
    <property type="match status" value="1"/>
</dbReference>
<accession>A0ABS5AGK6</accession>
<reference evidence="2 3" key="1">
    <citation type="submission" date="2021-03" db="EMBL/GenBank/DDBJ databases">
        <title>Sequencing the genomes of 1000 actinobacteria strains.</title>
        <authorList>
            <person name="Klenk H.-P."/>
        </authorList>
    </citation>
    <scope>NUCLEOTIDE SEQUENCE [LARGE SCALE GENOMIC DNA]</scope>
    <source>
        <strain evidence="2 3">DSM 44580</strain>
    </source>
</reference>
<protein>
    <submittedName>
        <fullName evidence="2">DNA-binding MarR family transcriptional regulator</fullName>
    </submittedName>
</protein>
<dbReference type="SMART" id="SM00347">
    <property type="entry name" value="HTH_MARR"/>
    <property type="match status" value="1"/>
</dbReference>
<dbReference type="InterPro" id="IPR000835">
    <property type="entry name" value="HTH_MarR-typ"/>
</dbReference>
<proteinExistence type="predicted"/>
<dbReference type="PANTHER" id="PTHR33164:SF104">
    <property type="entry name" value="TRANSCRIPTIONAL REGULATORY PROTEIN"/>
    <property type="match status" value="1"/>
</dbReference>
<evidence type="ECO:0000259" key="1">
    <source>
        <dbReference type="PROSITE" id="PS50995"/>
    </source>
</evidence>